<feature type="compositionally biased region" description="Polar residues" evidence="1">
    <location>
        <begin position="325"/>
        <end position="342"/>
    </location>
</feature>
<dbReference type="EMBL" id="KB445795">
    <property type="protein sequence ID" value="EMD38629.1"/>
    <property type="molecule type" value="Genomic_DNA"/>
</dbReference>
<accession>M2PQ14</accession>
<keyword evidence="3" id="KW-1185">Reference proteome</keyword>
<organism evidence="2 3">
    <name type="scientific">Ceriporiopsis subvermispora (strain B)</name>
    <name type="common">White-rot fungus</name>
    <name type="synonym">Gelatoporia subvermispora</name>
    <dbReference type="NCBI Taxonomy" id="914234"/>
    <lineage>
        <taxon>Eukaryota</taxon>
        <taxon>Fungi</taxon>
        <taxon>Dikarya</taxon>
        <taxon>Basidiomycota</taxon>
        <taxon>Agaricomycotina</taxon>
        <taxon>Agaricomycetes</taxon>
        <taxon>Polyporales</taxon>
        <taxon>Gelatoporiaceae</taxon>
        <taxon>Gelatoporia</taxon>
    </lineage>
</organism>
<feature type="region of interest" description="Disordered" evidence="1">
    <location>
        <begin position="317"/>
        <end position="342"/>
    </location>
</feature>
<evidence type="ECO:0000256" key="1">
    <source>
        <dbReference type="SAM" id="MobiDB-lite"/>
    </source>
</evidence>
<dbReference type="AlphaFoldDB" id="M2PQ14"/>
<dbReference type="HOGENOM" id="CLU_729581_0_0_1"/>
<protein>
    <submittedName>
        <fullName evidence="2">Uncharacterized protein</fullName>
    </submittedName>
</protein>
<proteinExistence type="predicted"/>
<reference evidence="2 3" key="1">
    <citation type="journal article" date="2012" name="Proc. Natl. Acad. Sci. U.S.A.">
        <title>Comparative genomics of Ceriporiopsis subvermispora and Phanerochaete chrysosporium provide insight into selective ligninolysis.</title>
        <authorList>
            <person name="Fernandez-Fueyo E."/>
            <person name="Ruiz-Duenas F.J."/>
            <person name="Ferreira P."/>
            <person name="Floudas D."/>
            <person name="Hibbett D.S."/>
            <person name="Canessa P."/>
            <person name="Larrondo L.F."/>
            <person name="James T.Y."/>
            <person name="Seelenfreund D."/>
            <person name="Lobos S."/>
            <person name="Polanco R."/>
            <person name="Tello M."/>
            <person name="Honda Y."/>
            <person name="Watanabe T."/>
            <person name="Watanabe T."/>
            <person name="Ryu J.S."/>
            <person name="Kubicek C.P."/>
            <person name="Schmoll M."/>
            <person name="Gaskell J."/>
            <person name="Hammel K.E."/>
            <person name="St John F.J."/>
            <person name="Vanden Wymelenberg A."/>
            <person name="Sabat G."/>
            <person name="Splinter BonDurant S."/>
            <person name="Syed K."/>
            <person name="Yadav J.S."/>
            <person name="Doddapaneni H."/>
            <person name="Subramanian V."/>
            <person name="Lavin J.L."/>
            <person name="Oguiza J.A."/>
            <person name="Perez G."/>
            <person name="Pisabarro A.G."/>
            <person name="Ramirez L."/>
            <person name="Santoyo F."/>
            <person name="Master E."/>
            <person name="Coutinho P.M."/>
            <person name="Henrissat B."/>
            <person name="Lombard V."/>
            <person name="Magnuson J.K."/>
            <person name="Kuees U."/>
            <person name="Hori C."/>
            <person name="Igarashi K."/>
            <person name="Samejima M."/>
            <person name="Held B.W."/>
            <person name="Barry K.W."/>
            <person name="LaButti K.M."/>
            <person name="Lapidus A."/>
            <person name="Lindquist E.A."/>
            <person name="Lucas S.M."/>
            <person name="Riley R."/>
            <person name="Salamov A.A."/>
            <person name="Hoffmeister D."/>
            <person name="Schwenk D."/>
            <person name="Hadar Y."/>
            <person name="Yarden O."/>
            <person name="de Vries R.P."/>
            <person name="Wiebenga A."/>
            <person name="Stenlid J."/>
            <person name="Eastwood D."/>
            <person name="Grigoriev I.V."/>
            <person name="Berka R.M."/>
            <person name="Blanchette R.A."/>
            <person name="Kersten P."/>
            <person name="Martinez A.T."/>
            <person name="Vicuna R."/>
            <person name="Cullen D."/>
        </authorList>
    </citation>
    <scope>NUCLEOTIDE SEQUENCE [LARGE SCALE GENOMIC DNA]</scope>
    <source>
        <strain evidence="2 3">B</strain>
    </source>
</reference>
<evidence type="ECO:0000313" key="2">
    <source>
        <dbReference type="EMBL" id="EMD38629.1"/>
    </source>
</evidence>
<name>M2PQ14_CERS8</name>
<feature type="compositionally biased region" description="Polar residues" evidence="1">
    <location>
        <begin position="264"/>
        <end position="278"/>
    </location>
</feature>
<evidence type="ECO:0000313" key="3">
    <source>
        <dbReference type="Proteomes" id="UP000016930"/>
    </source>
</evidence>
<feature type="region of interest" description="Disordered" evidence="1">
    <location>
        <begin position="202"/>
        <end position="297"/>
    </location>
</feature>
<sequence length="379" mass="42931">MDPEHIRTLQMLQACCGCLQHHNPRNSESFWYIYYNVAFSHLIPTAYPRKVFLAPQFVLSHDQVDNDGKTKKNAKVPDFCLVHIDMNDNIKPLKYPCVDEIVDYQGILEHFRGPYEIREITVLSIFENKSLPNIKRFKDYSDEEFKEKIKALYIAKFREAFHSIVGQTGAFFAARKDVRGVVVAATVGSRFCWANCERSSVPVPSDNDDSTFEPDGDAKNPKGLDHALDKMYHRKSQADQPQRGKKELRPRHKIKGVSRIPQLVSVSRKSTTSQTVSNYPYHASESEDDNTNGASGNALEQMVGRADALQLGDANPRVEEAEGGPTSSIGTPQPLSRSSLINEPGWSWSQHYDWTEPASWDEMQAMMNAIRDRNSHVNL</sequence>
<feature type="compositionally biased region" description="Basic and acidic residues" evidence="1">
    <location>
        <begin position="216"/>
        <end position="231"/>
    </location>
</feature>
<dbReference type="Proteomes" id="UP000016930">
    <property type="component" value="Unassembled WGS sequence"/>
</dbReference>
<dbReference type="OrthoDB" id="2803081at2759"/>
<feature type="compositionally biased region" description="Acidic residues" evidence="1">
    <location>
        <begin position="206"/>
        <end position="215"/>
    </location>
</feature>
<gene>
    <name evidence="2" type="ORF">CERSUDRAFT_94161</name>
</gene>